<evidence type="ECO:0000256" key="1">
    <source>
        <dbReference type="ARBA" id="ARBA00022527"/>
    </source>
</evidence>
<dbReference type="Pfam" id="PF00069">
    <property type="entry name" value="Pkinase"/>
    <property type="match status" value="1"/>
</dbReference>
<dbReference type="Proteomes" id="UP000093000">
    <property type="component" value="Unassembled WGS sequence"/>
</dbReference>
<dbReference type="EMBL" id="LUGH01000509">
    <property type="protein sequence ID" value="OBZ84447.1"/>
    <property type="molecule type" value="Genomic_DNA"/>
</dbReference>
<dbReference type="InterPro" id="IPR008271">
    <property type="entry name" value="Ser/Thr_kinase_AS"/>
</dbReference>
<keyword evidence="5" id="KW-0067">ATP-binding</keyword>
<keyword evidence="2" id="KW-0808">Transferase</keyword>
<evidence type="ECO:0000256" key="3">
    <source>
        <dbReference type="ARBA" id="ARBA00022741"/>
    </source>
</evidence>
<dbReference type="InterPro" id="IPR000719">
    <property type="entry name" value="Prot_kinase_dom"/>
</dbReference>
<dbReference type="Gene3D" id="3.30.200.20">
    <property type="entry name" value="Phosphorylase Kinase, domain 1"/>
    <property type="match status" value="1"/>
</dbReference>
<name>A0A1C7N5Z3_9FUNG</name>
<evidence type="ECO:0000256" key="4">
    <source>
        <dbReference type="ARBA" id="ARBA00022777"/>
    </source>
</evidence>
<dbReference type="InterPro" id="IPR011009">
    <property type="entry name" value="Kinase-like_dom_sf"/>
</dbReference>
<dbReference type="PROSITE" id="PS00108">
    <property type="entry name" value="PROTEIN_KINASE_ST"/>
    <property type="match status" value="1"/>
</dbReference>
<feature type="domain" description="Protein kinase" evidence="6">
    <location>
        <begin position="87"/>
        <end position="388"/>
    </location>
</feature>
<evidence type="ECO:0000259" key="6">
    <source>
        <dbReference type="PROSITE" id="PS50011"/>
    </source>
</evidence>
<dbReference type="PANTHER" id="PTHR24058">
    <property type="entry name" value="DUAL SPECIFICITY PROTEIN KINASE"/>
    <property type="match status" value="1"/>
</dbReference>
<dbReference type="STRING" id="101091.A0A1C7N5Z3"/>
<evidence type="ECO:0000256" key="2">
    <source>
        <dbReference type="ARBA" id="ARBA00022679"/>
    </source>
</evidence>
<comment type="caution">
    <text evidence="7">The sequence shown here is derived from an EMBL/GenBank/DDBJ whole genome shotgun (WGS) entry which is preliminary data.</text>
</comment>
<proteinExistence type="predicted"/>
<organism evidence="7 8">
    <name type="scientific">Choanephora cucurbitarum</name>
    <dbReference type="NCBI Taxonomy" id="101091"/>
    <lineage>
        <taxon>Eukaryota</taxon>
        <taxon>Fungi</taxon>
        <taxon>Fungi incertae sedis</taxon>
        <taxon>Mucoromycota</taxon>
        <taxon>Mucoromycotina</taxon>
        <taxon>Mucoromycetes</taxon>
        <taxon>Mucorales</taxon>
        <taxon>Mucorineae</taxon>
        <taxon>Choanephoraceae</taxon>
        <taxon>Choanephoroideae</taxon>
        <taxon>Choanephora</taxon>
    </lineage>
</organism>
<dbReference type="GO" id="GO:0005737">
    <property type="term" value="C:cytoplasm"/>
    <property type="evidence" value="ECO:0007669"/>
    <property type="project" value="TreeGrafter"/>
</dbReference>
<dbReference type="GO" id="GO:0004713">
    <property type="term" value="F:protein tyrosine kinase activity"/>
    <property type="evidence" value="ECO:0007669"/>
    <property type="project" value="TreeGrafter"/>
</dbReference>
<dbReference type="GO" id="GO:0004674">
    <property type="term" value="F:protein serine/threonine kinase activity"/>
    <property type="evidence" value="ECO:0007669"/>
    <property type="project" value="UniProtKB-KW"/>
</dbReference>
<protein>
    <submittedName>
        <fullName evidence="7">Serine/threonine-protein kinase ppk15</fullName>
    </submittedName>
</protein>
<dbReference type="OrthoDB" id="9332038at2759"/>
<keyword evidence="4 7" id="KW-0418">Kinase</keyword>
<dbReference type="AlphaFoldDB" id="A0A1C7N5Z3"/>
<evidence type="ECO:0000313" key="8">
    <source>
        <dbReference type="Proteomes" id="UP000093000"/>
    </source>
</evidence>
<evidence type="ECO:0000256" key="5">
    <source>
        <dbReference type="ARBA" id="ARBA00022840"/>
    </source>
</evidence>
<dbReference type="InterPro" id="IPR050494">
    <property type="entry name" value="Ser_Thr_dual-spec_kinase"/>
</dbReference>
<dbReference type="PANTHER" id="PTHR24058:SF17">
    <property type="entry name" value="HOMEODOMAIN INTERACTING PROTEIN KINASE, ISOFORM D"/>
    <property type="match status" value="1"/>
</dbReference>
<gene>
    <name evidence="7" type="primary">ppk15_2</name>
    <name evidence="7" type="ORF">A0J61_07502</name>
</gene>
<dbReference type="GO" id="GO:0005524">
    <property type="term" value="F:ATP binding"/>
    <property type="evidence" value="ECO:0007669"/>
    <property type="project" value="UniProtKB-KW"/>
</dbReference>
<keyword evidence="8" id="KW-1185">Reference proteome</keyword>
<dbReference type="SMART" id="SM00220">
    <property type="entry name" value="S_TKc"/>
    <property type="match status" value="1"/>
</dbReference>
<keyword evidence="1" id="KW-0723">Serine/threonine-protein kinase</keyword>
<dbReference type="Gene3D" id="1.10.510.10">
    <property type="entry name" value="Transferase(Phosphotransferase) domain 1"/>
    <property type="match status" value="1"/>
</dbReference>
<accession>A0A1C7N5Z3</accession>
<keyword evidence="3" id="KW-0547">Nucleotide-binding</keyword>
<reference evidence="7 8" key="1">
    <citation type="submission" date="2016-03" db="EMBL/GenBank/DDBJ databases">
        <title>Choanephora cucurbitarum.</title>
        <authorList>
            <person name="Min B."/>
            <person name="Park H."/>
            <person name="Park J.-H."/>
            <person name="Shin H.-D."/>
            <person name="Choi I.-G."/>
        </authorList>
    </citation>
    <scope>NUCLEOTIDE SEQUENCE [LARGE SCALE GENOMIC DNA]</scope>
    <source>
        <strain evidence="7 8">KUS-F28377</strain>
    </source>
</reference>
<evidence type="ECO:0000313" key="7">
    <source>
        <dbReference type="EMBL" id="OBZ84447.1"/>
    </source>
</evidence>
<sequence>MQSIETVIQKTTLDTKRDIPNRLVIRATVDYLNVIQKRNPYFRTERVFIPRRTLTNPRAPSKNHGFDNINDDYILRVKEVLGDVVRYEILDLMGQGTFGQVVKCKTQKTGEFVAIKVIKKQHAYQMQSLKEIQVLNRLKSRPEHKHRFLQLHNSFMFRGHVCAVFELLSISIHKLFSQQTERPRMSIRGIQKVASNVLETLALLKEMRIIHTDLKPDNILLKSSDDIHDVKLIDYGSAFFETDPLNYCIQTAFYRSPEVILRHPFGCAVDMWSFGCFVAELFLGKPLFPTGHELALLHMMVATLNRLPPEHMLKSKKAHHYFHLKQPISLRPLRDMPKRQSLEEQIIKADTTATLQERKSLIDFLVHILVFDPIQRYTPKQALNHAFLAGTIGIPPTKPLKSILKTKQ</sequence>
<dbReference type="SUPFAM" id="SSF56112">
    <property type="entry name" value="Protein kinase-like (PK-like)"/>
    <property type="match status" value="1"/>
</dbReference>
<dbReference type="PROSITE" id="PS50011">
    <property type="entry name" value="PROTEIN_KINASE_DOM"/>
    <property type="match status" value="1"/>
</dbReference>
<dbReference type="InParanoid" id="A0A1C7N5Z3"/>